<comment type="caution">
    <text evidence="2">The sequence shown here is derived from an EMBL/GenBank/DDBJ whole genome shotgun (WGS) entry which is preliminary data.</text>
</comment>
<dbReference type="PANTHER" id="PTHR42966:SF1">
    <property type="entry name" value="SIALIC ACID SYNTHASE"/>
    <property type="match status" value="1"/>
</dbReference>
<accession>A0ABD7PM34</accession>
<dbReference type="Pfam" id="PF03102">
    <property type="entry name" value="NeuB"/>
    <property type="match status" value="1"/>
</dbReference>
<dbReference type="InterPro" id="IPR057736">
    <property type="entry name" value="SAF_PseI/NeuA/NeuB"/>
</dbReference>
<organism evidence="2 3">
    <name type="scientific">Rhizobium leguminosarum</name>
    <dbReference type="NCBI Taxonomy" id="384"/>
    <lineage>
        <taxon>Bacteria</taxon>
        <taxon>Pseudomonadati</taxon>
        <taxon>Pseudomonadota</taxon>
        <taxon>Alphaproteobacteria</taxon>
        <taxon>Hyphomicrobiales</taxon>
        <taxon>Rhizobiaceae</taxon>
        <taxon>Rhizobium/Agrobacterium group</taxon>
        <taxon>Rhizobium</taxon>
    </lineage>
</organism>
<dbReference type="EMBL" id="SIPS01000001">
    <property type="protein sequence ID" value="TAW28391.1"/>
    <property type="molecule type" value="Genomic_DNA"/>
</dbReference>
<dbReference type="InterPro" id="IPR013132">
    <property type="entry name" value="PseI/NeuA/B-like_N"/>
</dbReference>
<dbReference type="PROSITE" id="PS50844">
    <property type="entry name" value="AFP_LIKE"/>
    <property type="match status" value="1"/>
</dbReference>
<dbReference type="SUPFAM" id="SSF51569">
    <property type="entry name" value="Aldolase"/>
    <property type="match status" value="1"/>
</dbReference>
<evidence type="ECO:0000259" key="1">
    <source>
        <dbReference type="PROSITE" id="PS50844"/>
    </source>
</evidence>
<gene>
    <name evidence="2" type="ORF">ELI19_02175</name>
</gene>
<dbReference type="SUPFAM" id="SSF51269">
    <property type="entry name" value="AFP III-like domain"/>
    <property type="match status" value="1"/>
</dbReference>
<proteinExistence type="predicted"/>
<name>A0ABD7PM34_RHILE</name>
<dbReference type="InterPro" id="IPR013785">
    <property type="entry name" value="Aldolase_TIM"/>
</dbReference>
<reference evidence="2 3" key="1">
    <citation type="submission" date="2019-02" db="EMBL/GenBank/DDBJ databases">
        <title>The genomic architecture of introgression among sibling species of bacteria.</title>
        <authorList>
            <person name="Cavassim M.I.A."/>
            <person name="Moeskjaer S."/>
            <person name="Moslemi C."/>
            <person name="Fields B."/>
            <person name="Bachmann A."/>
            <person name="Vilhjalmsson B."/>
            <person name="Schierup M.H."/>
            <person name="Young J.P.W."/>
            <person name="Andersen S.U."/>
        </authorList>
    </citation>
    <scope>NUCLEOTIDE SEQUENCE [LARGE SCALE GENOMIC DNA]</scope>
    <source>
        <strain evidence="2 3">SM151B</strain>
    </source>
</reference>
<dbReference type="InterPro" id="IPR051690">
    <property type="entry name" value="PseI-like"/>
</dbReference>
<evidence type="ECO:0000313" key="3">
    <source>
        <dbReference type="Proteomes" id="UP000292036"/>
    </source>
</evidence>
<feature type="domain" description="AFP-like" evidence="1">
    <location>
        <begin position="287"/>
        <end position="344"/>
    </location>
</feature>
<dbReference type="RefSeq" id="WP_130667320.1">
    <property type="nucleotide sequence ID" value="NZ_SIPR01000001.1"/>
</dbReference>
<dbReference type="PANTHER" id="PTHR42966">
    <property type="entry name" value="N-ACETYLNEURAMINATE SYNTHASE"/>
    <property type="match status" value="1"/>
</dbReference>
<dbReference type="InterPro" id="IPR036732">
    <property type="entry name" value="AFP_Neu5c_C_sf"/>
</dbReference>
<dbReference type="AlphaFoldDB" id="A0ABD7PM34"/>
<dbReference type="CDD" id="cd11615">
    <property type="entry name" value="SAF_NeuB_like"/>
    <property type="match status" value="1"/>
</dbReference>
<dbReference type="Gene3D" id="3.20.20.70">
    <property type="entry name" value="Aldolase class I"/>
    <property type="match status" value="1"/>
</dbReference>
<evidence type="ECO:0000313" key="2">
    <source>
        <dbReference type="EMBL" id="TAW28391.1"/>
    </source>
</evidence>
<dbReference type="Proteomes" id="UP000292036">
    <property type="component" value="Unassembled WGS sequence"/>
</dbReference>
<protein>
    <submittedName>
        <fullName evidence="2">N-acetylneuraminate synthase</fullName>
    </submittedName>
</protein>
<sequence length="344" mass="37556">MTVENRCFIIAEIGVNHNGNLDLARKLIDVAVEAGADAAKIQTFKAEDLIVAGTKTVEYQRRNGAEDDQFKLLKSLELSHEQHRKLVEYCALRGIEFMSTGFDIASLQFLVELGIRRIKIPSGEITNTPLVEVAARTCLPIIISTGMATLDEVRDCIRAVRDVWQALGNDGDLCVLHCTTAYPTALSDVNLAAMHTMQKALDEKVGYSDHTAGILVPPLAVAAGARVLEKHITLDREMQGPDHAASIEPGELKRMVAEIRLIETVLGDGIKAPKPVELATRTLVRKGLKFAGEFPKGHVVSAVDLVSLRPETGLPPARLKSLVGRTLVKPVAIYDAVEEDHFEF</sequence>
<dbReference type="InterPro" id="IPR006190">
    <property type="entry name" value="SAF_AFP_Neu5Ac"/>
</dbReference>